<organism evidence="3 4">
    <name type="scientific">Enterococcus innesii</name>
    <dbReference type="NCBI Taxonomy" id="2839759"/>
    <lineage>
        <taxon>Bacteria</taxon>
        <taxon>Bacillati</taxon>
        <taxon>Bacillota</taxon>
        <taxon>Bacilli</taxon>
        <taxon>Lactobacillales</taxon>
        <taxon>Enterococcaceae</taxon>
        <taxon>Enterococcus</taxon>
    </lineage>
</organism>
<keyword evidence="4" id="KW-1185">Reference proteome</keyword>
<dbReference type="GeneID" id="83458384"/>
<dbReference type="PANTHER" id="PTHR34473:SF2">
    <property type="entry name" value="UPF0699 TRANSMEMBRANE PROTEIN YDBT"/>
    <property type="match status" value="1"/>
</dbReference>
<keyword evidence="1" id="KW-1133">Transmembrane helix</keyword>
<evidence type="ECO:0000313" key="4">
    <source>
        <dbReference type="Proteomes" id="UP000831692"/>
    </source>
</evidence>
<evidence type="ECO:0000256" key="1">
    <source>
        <dbReference type="SAM" id="Phobius"/>
    </source>
</evidence>
<evidence type="ECO:0000313" key="3">
    <source>
        <dbReference type="EMBL" id="BDG68817.1"/>
    </source>
</evidence>
<dbReference type="InterPro" id="IPR014529">
    <property type="entry name" value="UCP026631"/>
</dbReference>
<dbReference type="Proteomes" id="UP000831692">
    <property type="component" value="Chromosome"/>
</dbReference>
<name>A0ABM7XUK0_9ENTE</name>
<dbReference type="InterPro" id="IPR005182">
    <property type="entry name" value="YdbS-like_PH"/>
</dbReference>
<feature type="domain" description="YdbS-like PH" evidence="2">
    <location>
        <begin position="64"/>
        <end position="138"/>
    </location>
</feature>
<dbReference type="PANTHER" id="PTHR34473">
    <property type="entry name" value="UPF0699 TRANSMEMBRANE PROTEIN YDBS"/>
    <property type="match status" value="1"/>
</dbReference>
<dbReference type="RefSeq" id="WP_244351229.1">
    <property type="nucleotide sequence ID" value="NZ_AP025635.1"/>
</dbReference>
<evidence type="ECO:0000259" key="2">
    <source>
        <dbReference type="Pfam" id="PF03703"/>
    </source>
</evidence>
<dbReference type="PIRSF" id="PIRSF026631">
    <property type="entry name" value="UCP026631"/>
    <property type="match status" value="1"/>
</dbReference>
<dbReference type="EMBL" id="AP025635">
    <property type="protein sequence ID" value="BDG68817.1"/>
    <property type="molecule type" value="Genomic_DNA"/>
</dbReference>
<keyword evidence="1" id="KW-0472">Membrane</keyword>
<feature type="transmembrane region" description="Helical" evidence="1">
    <location>
        <begin position="20"/>
        <end position="36"/>
    </location>
</feature>
<feature type="domain" description="YdbS-like PH" evidence="2">
    <location>
        <begin position="258"/>
        <end position="331"/>
    </location>
</feature>
<sequence>MIYEKQRLPLLCIGLYWFKNCKNFLVLAFLLVFKLFNDAPSLPIILGGILLFLLICLIFAVLSYTRFTFQIDQTSVLVNKGLFIQKQTILPFERIQTIQENHYFYLRPFKLAEVKLESAASSSGEAEILFPALPLALIASIEASKKAAATPQQSTTQAVSGEETTNDYATVFSGEETANPPLETFTLKFKEIFLFSITDFSVFTLVLVIGYNVIDNIPNLFAYASDLQQLGLLLGAALLLGLLILFFFLAIARNLFRYYGFTVETNQQQLLITQGLFSKRHQTIPLARIQGLSVEQNLYRRIFHLSSVKLLLAAGSSSESDDTVYLFPILKEAQLTETLTRFLPEWSFQQTALVKNPRPNFWYFCRWPLLIGLLAVGISAFFFWWLALIFFVFFGSFVLSSIWRGKIQGYQFLDNHVLLCQTIRGLTKVTAYLKKNKIQDFTVTTTYWQHKKGLGKSQLTIKTEDTLTESKLFYFPLTEAEKLRRWFLS</sequence>
<feature type="transmembrane region" description="Helical" evidence="1">
    <location>
        <begin position="384"/>
        <end position="403"/>
    </location>
</feature>
<feature type="transmembrane region" description="Helical" evidence="1">
    <location>
        <begin position="42"/>
        <end position="64"/>
    </location>
</feature>
<proteinExistence type="predicted"/>
<dbReference type="Pfam" id="PF03703">
    <property type="entry name" value="bPH_2"/>
    <property type="match status" value="3"/>
</dbReference>
<feature type="transmembrane region" description="Helical" evidence="1">
    <location>
        <begin position="231"/>
        <end position="252"/>
    </location>
</feature>
<feature type="transmembrane region" description="Helical" evidence="1">
    <location>
        <begin position="361"/>
        <end position="378"/>
    </location>
</feature>
<gene>
    <name evidence="3" type="ORF">ENLAB_23810</name>
</gene>
<feature type="domain" description="YdbS-like PH" evidence="2">
    <location>
        <begin position="419"/>
        <end position="486"/>
    </location>
</feature>
<feature type="transmembrane region" description="Helical" evidence="1">
    <location>
        <begin position="192"/>
        <end position="211"/>
    </location>
</feature>
<protein>
    <submittedName>
        <fullName evidence="3">Membrane protein</fullName>
    </submittedName>
</protein>
<reference evidence="3 4" key="1">
    <citation type="submission" date="2022-03" db="EMBL/GenBank/DDBJ databases">
        <title>Complete genome sequence of Enterococcus innesii DB-1.</title>
        <authorList>
            <person name="Fukuda D."/>
            <person name="Nolasco-Hipolito C."/>
        </authorList>
    </citation>
    <scope>NUCLEOTIDE SEQUENCE [LARGE SCALE GENOMIC DNA]</scope>
    <source>
        <strain evidence="3 4">DB-1</strain>
    </source>
</reference>
<accession>A0ABM7XUK0</accession>
<keyword evidence="1" id="KW-0812">Transmembrane</keyword>